<dbReference type="Pfam" id="PF07883">
    <property type="entry name" value="Cupin_2"/>
    <property type="match status" value="1"/>
</dbReference>
<keyword evidence="1" id="KW-0238">DNA-binding</keyword>
<dbReference type="GO" id="GO:0005829">
    <property type="term" value="C:cytosol"/>
    <property type="evidence" value="ECO:0007669"/>
    <property type="project" value="TreeGrafter"/>
</dbReference>
<dbReference type="InterPro" id="IPR010982">
    <property type="entry name" value="Lambda_DNA-bd_dom_sf"/>
</dbReference>
<dbReference type="EMBL" id="UZWD01000021">
    <property type="protein sequence ID" value="VDS04224.1"/>
    <property type="molecule type" value="Genomic_DNA"/>
</dbReference>
<sequence>METSTTPTLGTRIRARRRELGLTVYDLAKASGRTVGFISQIERDISRPSLASLYAVARALDTNVDRFLSEAPQRQHQMVTHSSERAKFSLGATEPLYEFLEPGFADAALNACITHIPPGFASEVMRHEGEDFVYLISGTMLYVVDGVEYPLEAGGTLHFSSSLPHMSRNPGQEVAIELWVGTMRVFSDNARPNAPSISLPGTQQLQPGETS</sequence>
<keyword evidence="5" id="KW-1185">Reference proteome</keyword>
<dbReference type="Pfam" id="PF01381">
    <property type="entry name" value="HTH_3"/>
    <property type="match status" value="1"/>
</dbReference>
<dbReference type="PANTHER" id="PTHR46797">
    <property type="entry name" value="HTH-TYPE TRANSCRIPTIONAL REGULATOR"/>
    <property type="match status" value="1"/>
</dbReference>
<dbReference type="CDD" id="cd02209">
    <property type="entry name" value="cupin_XRE_C"/>
    <property type="match status" value="1"/>
</dbReference>
<feature type="compositionally biased region" description="Polar residues" evidence="2">
    <location>
        <begin position="195"/>
        <end position="211"/>
    </location>
</feature>
<dbReference type="SMART" id="SM00530">
    <property type="entry name" value="HTH_XRE"/>
    <property type="match status" value="1"/>
</dbReference>
<proteinExistence type="predicted"/>
<evidence type="ECO:0000256" key="2">
    <source>
        <dbReference type="SAM" id="MobiDB-lite"/>
    </source>
</evidence>
<dbReference type="InterPro" id="IPR011051">
    <property type="entry name" value="RmlC_Cupin_sf"/>
</dbReference>
<feature type="domain" description="HTH cro/C1-type" evidence="3">
    <location>
        <begin position="13"/>
        <end position="67"/>
    </location>
</feature>
<gene>
    <name evidence="4" type="primary">puuR</name>
    <name evidence="4" type="ORF">DEVEQU_01357</name>
</gene>
<dbReference type="InterPro" id="IPR013096">
    <property type="entry name" value="Cupin_2"/>
</dbReference>
<name>A0A447I9X0_9HYPH</name>
<evidence type="ECO:0000259" key="3">
    <source>
        <dbReference type="PROSITE" id="PS50943"/>
    </source>
</evidence>
<dbReference type="GO" id="GO:0003700">
    <property type="term" value="F:DNA-binding transcription factor activity"/>
    <property type="evidence" value="ECO:0007669"/>
    <property type="project" value="TreeGrafter"/>
</dbReference>
<dbReference type="SUPFAM" id="SSF51182">
    <property type="entry name" value="RmlC-like cupins"/>
    <property type="match status" value="1"/>
</dbReference>
<dbReference type="InterPro" id="IPR014710">
    <property type="entry name" value="RmlC-like_jellyroll"/>
</dbReference>
<feature type="region of interest" description="Disordered" evidence="2">
    <location>
        <begin position="191"/>
        <end position="211"/>
    </location>
</feature>
<dbReference type="OrthoDB" id="9805356at2"/>
<organism evidence="4 5">
    <name type="scientific">Devosia equisanguinis</name>
    <dbReference type="NCBI Taxonomy" id="2490941"/>
    <lineage>
        <taxon>Bacteria</taxon>
        <taxon>Pseudomonadati</taxon>
        <taxon>Pseudomonadota</taxon>
        <taxon>Alphaproteobacteria</taxon>
        <taxon>Hyphomicrobiales</taxon>
        <taxon>Devosiaceae</taxon>
        <taxon>Devosia</taxon>
    </lineage>
</organism>
<reference evidence="4 5" key="1">
    <citation type="submission" date="2018-12" db="EMBL/GenBank/DDBJ databases">
        <authorList>
            <person name="Criscuolo A."/>
        </authorList>
    </citation>
    <scope>NUCLEOTIDE SEQUENCE [LARGE SCALE GENOMIC DNA]</scope>
    <source>
        <strain evidence="4">ACIP1116281</strain>
    </source>
</reference>
<evidence type="ECO:0000313" key="5">
    <source>
        <dbReference type="Proteomes" id="UP000268844"/>
    </source>
</evidence>
<dbReference type="InterPro" id="IPR001387">
    <property type="entry name" value="Cro/C1-type_HTH"/>
</dbReference>
<evidence type="ECO:0000313" key="4">
    <source>
        <dbReference type="EMBL" id="VDS04224.1"/>
    </source>
</evidence>
<dbReference type="Gene3D" id="1.10.260.40">
    <property type="entry name" value="lambda repressor-like DNA-binding domains"/>
    <property type="match status" value="1"/>
</dbReference>
<dbReference type="AlphaFoldDB" id="A0A447I9X0"/>
<dbReference type="SUPFAM" id="SSF47413">
    <property type="entry name" value="lambda repressor-like DNA-binding domains"/>
    <property type="match status" value="1"/>
</dbReference>
<accession>A0A447I9X0</accession>
<protein>
    <submittedName>
        <fullName evidence="4">HTH-type transcriptional regulator PuuR</fullName>
    </submittedName>
</protein>
<dbReference type="PROSITE" id="PS50943">
    <property type="entry name" value="HTH_CROC1"/>
    <property type="match status" value="1"/>
</dbReference>
<dbReference type="Gene3D" id="2.60.120.10">
    <property type="entry name" value="Jelly Rolls"/>
    <property type="match status" value="1"/>
</dbReference>
<dbReference type="InterPro" id="IPR050807">
    <property type="entry name" value="TransReg_Diox_bact_type"/>
</dbReference>
<dbReference type="CDD" id="cd00093">
    <property type="entry name" value="HTH_XRE"/>
    <property type="match status" value="1"/>
</dbReference>
<dbReference type="RefSeq" id="WP_126149814.1">
    <property type="nucleotide sequence ID" value="NZ_JBHTMH010000002.1"/>
</dbReference>
<evidence type="ECO:0000256" key="1">
    <source>
        <dbReference type="ARBA" id="ARBA00023125"/>
    </source>
</evidence>
<dbReference type="Proteomes" id="UP000268844">
    <property type="component" value="Unassembled WGS sequence"/>
</dbReference>
<dbReference type="PANTHER" id="PTHR46797:SF25">
    <property type="entry name" value="TRANSCRIPTIONAL REGULATOR"/>
    <property type="match status" value="1"/>
</dbReference>
<dbReference type="GO" id="GO:0003677">
    <property type="term" value="F:DNA binding"/>
    <property type="evidence" value="ECO:0007669"/>
    <property type="project" value="UniProtKB-KW"/>
</dbReference>